<sequence>MLSNSPKRGFFHFLKDALFASLLAILPQHSMKPPNKQMQKTNPSLSKLFYFLTLFESHPQDHEQNTEPLSKRRRSQGV</sequence>
<name>A0A846MSR2_9BACT</name>
<keyword evidence="3" id="KW-1185">Reference proteome</keyword>
<feature type="region of interest" description="Disordered" evidence="1">
    <location>
        <begin position="59"/>
        <end position="78"/>
    </location>
</feature>
<dbReference type="AlphaFoldDB" id="A0A846MSR2"/>
<dbReference type="Proteomes" id="UP000537126">
    <property type="component" value="Unassembled WGS sequence"/>
</dbReference>
<reference evidence="2 3" key="1">
    <citation type="submission" date="2020-03" db="EMBL/GenBank/DDBJ databases">
        <title>Genomic Encyclopedia of Type Strains, Phase IV (KMG-IV): sequencing the most valuable type-strain genomes for metagenomic binning, comparative biology and taxonomic classification.</title>
        <authorList>
            <person name="Goeker M."/>
        </authorList>
    </citation>
    <scope>NUCLEOTIDE SEQUENCE [LARGE SCALE GENOMIC DNA]</scope>
    <source>
        <strain evidence="2 3">DSM 5718</strain>
    </source>
</reference>
<proteinExistence type="predicted"/>
<evidence type="ECO:0000256" key="1">
    <source>
        <dbReference type="SAM" id="MobiDB-lite"/>
    </source>
</evidence>
<accession>A0A846MSR2</accession>
<comment type="caution">
    <text evidence="2">The sequence shown here is derived from an EMBL/GenBank/DDBJ whole genome shotgun (WGS) entry which is preliminary data.</text>
</comment>
<evidence type="ECO:0000313" key="3">
    <source>
        <dbReference type="Proteomes" id="UP000537126"/>
    </source>
</evidence>
<gene>
    <name evidence="2" type="ORF">FHS56_002165</name>
</gene>
<organism evidence="2 3">
    <name type="scientific">Thermonema lapsum</name>
    <dbReference type="NCBI Taxonomy" id="28195"/>
    <lineage>
        <taxon>Bacteria</taxon>
        <taxon>Pseudomonadati</taxon>
        <taxon>Bacteroidota</taxon>
        <taxon>Cytophagia</taxon>
        <taxon>Cytophagales</taxon>
        <taxon>Thermonemataceae</taxon>
        <taxon>Thermonema</taxon>
    </lineage>
</organism>
<protein>
    <submittedName>
        <fullName evidence="2">Uncharacterized protein</fullName>
    </submittedName>
</protein>
<dbReference type="EMBL" id="JAASRN010000004">
    <property type="protein sequence ID" value="NIK74636.1"/>
    <property type="molecule type" value="Genomic_DNA"/>
</dbReference>
<evidence type="ECO:0000313" key="2">
    <source>
        <dbReference type="EMBL" id="NIK74636.1"/>
    </source>
</evidence>